<accession>A0A8D8Y403</accession>
<dbReference type="GO" id="GO:0006412">
    <property type="term" value="P:translation"/>
    <property type="evidence" value="ECO:0007669"/>
    <property type="project" value="InterPro"/>
</dbReference>
<dbReference type="PROSITE" id="PS00052">
    <property type="entry name" value="RIBOSOMAL_S7"/>
    <property type="match status" value="1"/>
</dbReference>
<sequence length="231" mass="26600">MFYKLFIQNTLPGLVTSRCSALNMVSTRSSSFGPQFIDPIFKHEDIDRIVANGELKNYKDIPIKPPTSFQTCSTFYSPVKEKFINYMMDKGKKKLARDVFEYTIKAIKIIQIEKYNKATSEEERQHIILDPYVIIDKAIENTKPMLKLRAIKRAAITYQVPIPISDKEATAKAMKWHVEIADDKPSKVHFSDNLAQILIDGSENKGKVVKRKTDLHRTCEANRAYAHYYFG</sequence>
<protein>
    <submittedName>
        <fullName evidence="6">28S ribosomal protein S7, mitochondrial</fullName>
    </submittedName>
</protein>
<evidence type="ECO:0000313" key="6">
    <source>
        <dbReference type="EMBL" id="CAG6717335.1"/>
    </source>
</evidence>
<evidence type="ECO:0000256" key="4">
    <source>
        <dbReference type="RuleBase" id="RU003619"/>
    </source>
</evidence>
<dbReference type="InterPro" id="IPR020606">
    <property type="entry name" value="Ribosomal_uS7_CS"/>
</dbReference>
<name>A0A8D8Y403_9HEMI</name>
<evidence type="ECO:0000259" key="5">
    <source>
        <dbReference type="Pfam" id="PF00177"/>
    </source>
</evidence>
<dbReference type="AlphaFoldDB" id="A0A8D8Y403"/>
<evidence type="ECO:0000256" key="3">
    <source>
        <dbReference type="ARBA" id="ARBA00023274"/>
    </source>
</evidence>
<proteinExistence type="inferred from homology"/>
<dbReference type="GO" id="GO:0005840">
    <property type="term" value="C:ribosome"/>
    <property type="evidence" value="ECO:0007669"/>
    <property type="project" value="UniProtKB-KW"/>
</dbReference>
<evidence type="ECO:0000256" key="2">
    <source>
        <dbReference type="ARBA" id="ARBA00022980"/>
    </source>
</evidence>
<dbReference type="PANTHER" id="PTHR11205">
    <property type="entry name" value="RIBOSOMAL PROTEIN S7"/>
    <property type="match status" value="1"/>
</dbReference>
<dbReference type="Gene3D" id="1.10.455.10">
    <property type="entry name" value="Ribosomal protein S7 domain"/>
    <property type="match status" value="1"/>
</dbReference>
<dbReference type="InterPro" id="IPR000235">
    <property type="entry name" value="Ribosomal_uS7"/>
</dbReference>
<dbReference type="GO" id="GO:1990904">
    <property type="term" value="C:ribonucleoprotein complex"/>
    <property type="evidence" value="ECO:0007669"/>
    <property type="project" value="UniProtKB-KW"/>
</dbReference>
<dbReference type="EMBL" id="HBUF01355749">
    <property type="protein sequence ID" value="CAG6717336.1"/>
    <property type="molecule type" value="Transcribed_RNA"/>
</dbReference>
<dbReference type="GO" id="GO:0003723">
    <property type="term" value="F:RNA binding"/>
    <property type="evidence" value="ECO:0007669"/>
    <property type="project" value="InterPro"/>
</dbReference>
<dbReference type="Pfam" id="PF00177">
    <property type="entry name" value="Ribosomal_S7"/>
    <property type="match status" value="1"/>
</dbReference>
<dbReference type="InterPro" id="IPR023798">
    <property type="entry name" value="Ribosomal_uS7_dom"/>
</dbReference>
<keyword evidence="2 4" id="KW-0689">Ribosomal protein</keyword>
<keyword evidence="3 4" id="KW-0687">Ribonucleoprotein</keyword>
<feature type="domain" description="Small ribosomal subunit protein uS7" evidence="5">
    <location>
        <begin position="72"/>
        <end position="223"/>
    </location>
</feature>
<evidence type="ECO:0000256" key="1">
    <source>
        <dbReference type="ARBA" id="ARBA00007151"/>
    </source>
</evidence>
<dbReference type="InterPro" id="IPR036823">
    <property type="entry name" value="Ribosomal_uS7_dom_sf"/>
</dbReference>
<dbReference type="CDD" id="cd14870">
    <property type="entry name" value="uS7_Mitochondria_Mammalian"/>
    <property type="match status" value="1"/>
</dbReference>
<reference evidence="6" key="1">
    <citation type="submission" date="2021-05" db="EMBL/GenBank/DDBJ databases">
        <authorList>
            <person name="Alioto T."/>
            <person name="Alioto T."/>
            <person name="Gomez Garrido J."/>
        </authorList>
    </citation>
    <scope>NUCLEOTIDE SEQUENCE</scope>
</reference>
<comment type="similarity">
    <text evidence="1 4">Belongs to the universal ribosomal protein uS7 family.</text>
</comment>
<dbReference type="SUPFAM" id="SSF47973">
    <property type="entry name" value="Ribosomal protein S7"/>
    <property type="match status" value="1"/>
</dbReference>
<dbReference type="GO" id="GO:0003735">
    <property type="term" value="F:structural constituent of ribosome"/>
    <property type="evidence" value="ECO:0007669"/>
    <property type="project" value="InterPro"/>
</dbReference>
<dbReference type="EMBL" id="HBUF01355748">
    <property type="protein sequence ID" value="CAG6717335.1"/>
    <property type="molecule type" value="Transcribed_RNA"/>
</dbReference>
<organism evidence="6">
    <name type="scientific">Cacopsylla melanoneura</name>
    <dbReference type="NCBI Taxonomy" id="428564"/>
    <lineage>
        <taxon>Eukaryota</taxon>
        <taxon>Metazoa</taxon>
        <taxon>Ecdysozoa</taxon>
        <taxon>Arthropoda</taxon>
        <taxon>Hexapoda</taxon>
        <taxon>Insecta</taxon>
        <taxon>Pterygota</taxon>
        <taxon>Neoptera</taxon>
        <taxon>Paraneoptera</taxon>
        <taxon>Hemiptera</taxon>
        <taxon>Sternorrhyncha</taxon>
        <taxon>Psylloidea</taxon>
        <taxon>Psyllidae</taxon>
        <taxon>Psyllinae</taxon>
        <taxon>Cacopsylla</taxon>
    </lineage>
</organism>